<dbReference type="Gene3D" id="2.60.120.260">
    <property type="entry name" value="Galactose-binding domain-like"/>
    <property type="match status" value="1"/>
</dbReference>
<keyword evidence="2" id="KW-0732">Signal</keyword>
<proteinExistence type="predicted"/>
<feature type="region of interest" description="Disordered" evidence="1">
    <location>
        <begin position="257"/>
        <end position="285"/>
    </location>
</feature>
<dbReference type="RefSeq" id="WP_209147189.1">
    <property type="nucleotide sequence ID" value="NZ_JAGHKP010000003.1"/>
</dbReference>
<accession>A0ABS3YHF0</accession>
<evidence type="ECO:0000256" key="2">
    <source>
        <dbReference type="SAM" id="SignalP"/>
    </source>
</evidence>
<dbReference type="Proteomes" id="UP000679126">
    <property type="component" value="Unassembled WGS sequence"/>
</dbReference>
<gene>
    <name evidence="3" type="ORF">J7I43_17710</name>
</gene>
<sequence length="2501" mass="276265">MIRKAATKKCIAVFFLSLMTLESLIPTSAWALTSGPVQPETKQFASAGTSEMVDLSTGNFKYNIPLGDVDGFPLNLNYASGVSMDDEASWVGLGWNLNVGAINRQLRGIADDASGDEVETENYMKPKITVGGRVTGRVELAGWSSDFGDIGLNGSLSVSVFSDNYLGYGADIGVGTGASLGVSLGGAQTTGLSLGSGISMNSSTEDGVMLSPTISLGIKKQMDDVTSVSAGLSANLGYNTREGLKSTTLGASFGIKSGMDDDDEDGKNEITARGSAGGGTSYSNTSYNTPPFYPRSGIAFKTRSHSYGFDIGGSVYFGYLGGGMTGYKTVRQILQPVTRHKAYGYMYAQRGKRDRAALMDFMREKDNPVVPNLPNLAIPISTPDLFSYTGHAGSGQFRLYRGNLGTLADPVAEDQTEVGAFNVEYGFGTYFHGGMTYNQQMVLNRSGKWIDKNDLLAKADYPVMTGRLEEDTYFRMVGEKSLKSHDPAGTLDNEDAVRVALKDKLLTDNIVEGNWPINQPQFVNPYKKQGRQPRRSPILALTAEDAAKGGLNEEIESYPFITTADFPQDACNIQMHPVKIKRTEENSYRKKHHISEITIVQDDGKQLVYGIPVYNIKQEEYTFAVDPAAMSTQDKERNLVPYTLAGGKIKHDITGTDHYYRRETQPAYATAHLLTGILSPDYVDLTNDGISDDDPGTAVKFNYSKADQAYKWRSPVTEAITNGGKAQYNKGLQADPFDDKGNIVYGEKELWYLHSIETKTKIAYFVTAERDDAKGVLGVHGGIAGSSGQRKLTEIRIYSKTDLNGAPIQTIHFSYGDNNTYLCPGALNSSLTNNGKLTLTKVWITYNSTLTDEMYAFGYDDLNPSYDYLSTDRWGNYKNKTNNTTDHFSDLKNDEFPYSAQNDAADEDAAAWQLSKITLPTGGEITVEYESDDYAYVQDRRAMKMQRIDGLIDGSGNPVNGLEAAEGFRIVLPLLPAEAKNPDDVLRKEWFVRNYLSGQPYLYAKLNVNVSDRVTSGDQQYYDYVPCYGEVARVDYSASGSTAFVYFKKEEIGKVKANPFSFAAWQKMRLEYPMYAYPGYKNRIDDDRPVSAAVSALASALGNFSELRMNFNKRAGQKDFANKVNLDRSYARLACYQSDKHGGGNRVKRIRLSDKWNEMTEGAGGATASYGQQYDYTITEEGHTYSSGVAAYEPSIGADENPMRMPVPYSQEFKWALSNVFYLEEPMGESLFPAPEVIYRRVTVNSLDAEGNPSAKMGYSVSEFYTAKEFPVGVQQTAPEKVETETKRWFPFFGGDYAHELYMSQGYVIRLNDMHGKPFKETVLNQTGDVISSMEYLYNSVEEGDHLALTGGAATPLDEDMASYNNLGRETDIFIDVREQETANSNKLYNAGVDVIPTFLAAPTPIPHVPLSKNNDYRLFRSASLLKTIEDYAILTGSIKTINGSTIKSENLLFDGYSGEVVISTTQNEFEDPVYTFTVPAYFSHESMGGAYKTLGLNFPQLTSDFYTGEIQGGLGSLLQPGDELVELNGNKRRMWVIESAEEGSIVKKKRLIDAGGRIFYFNGPAKVIRSGYRNHLTAKGASFVTLTNPMLGDGDMLRQFFQPEYANNYMFLNASAILYHEAWGKPSDCNLKSCPPGYTLSSDGKNCVLAAFPGGNLHPLKPAPSNTANGYGTGGTDIYLRGESQPYHRQDGYWSGGPPARLNFAGRWAENVPTGQWWGMEFCVDVPAVFNYPGHIYIGAGVDNNADIYIDGELFISWLDHQPWTYERWNVMSKDLEPGKHTVRIEAQDLDANSSAAFGLEMYVITDPQTLLGGDINAMESVRFFSTRYLADDDNVNVFTLSGPSSQDGVVLDAKWSCPNGGKLNLCDGTPNCGVKQPGDCPDGYTKSPDGAACIPIEGGDDNTDGILNIMPAPDESSFNSMGAILYDEQSPQGQVLISDYWGGPGTDCTPPQEPGYPPPPQQLCGRLNAAGVRMRDALKPNETYAGLLACFTIPQGTGGDHFIGYSAKTAMKIYIDDVLFDAPMPNQHQQWYIRKKSLSEGEHRLRIEAKASPGVQPVWGFDIYRATRAEVVGASAANRPTLAYSTNMLKDLEGNSFTMSASGAIRRARYKCGPELKDPCTGLCLPKTNGMVLNPYVTGYLGNWAVWKELVYLDVRDQNNVFDPARKDLNIRQSGGYHMVTPFYDKGSTDGYVYSVRDRTGLTPGWVVARTATMQDINSQELESKDALDRFSSAVFGFRNTLPVAVAANAMHREIYYDGFEDYRYFGNCLAKPACTVDGFDIRKTLGEQALTRLISTESHSGNYCLDLSQDITLSTWRFDKSHEHKPDIYLDNNINGEFFRKIAPWLGLWGFAPIGGKSYVFSAWVKDDFPTNAPTVKLEVDAQDVPLTHKATVERWKLVEGTFVMEGGADEMIPVTLTIKGGANIRIDDIRIFPSEANIKTYSYDDRTLRLMGELDENNYTTFYEYDVWGKLLRVKKETERGIITIKESRSALKKKNL</sequence>
<feature type="signal peptide" evidence="2">
    <location>
        <begin position="1"/>
        <end position="31"/>
    </location>
</feature>
<organism evidence="3 4">
    <name type="scientific">Chitinophaga chungangae</name>
    <dbReference type="NCBI Taxonomy" id="2821488"/>
    <lineage>
        <taxon>Bacteria</taxon>
        <taxon>Pseudomonadati</taxon>
        <taxon>Bacteroidota</taxon>
        <taxon>Chitinophagia</taxon>
        <taxon>Chitinophagales</taxon>
        <taxon>Chitinophagaceae</taxon>
        <taxon>Chitinophaga</taxon>
    </lineage>
</organism>
<evidence type="ECO:0000256" key="1">
    <source>
        <dbReference type="SAM" id="MobiDB-lite"/>
    </source>
</evidence>
<keyword evidence="4" id="KW-1185">Reference proteome</keyword>
<evidence type="ECO:0000313" key="4">
    <source>
        <dbReference type="Proteomes" id="UP000679126"/>
    </source>
</evidence>
<evidence type="ECO:0008006" key="5">
    <source>
        <dbReference type="Google" id="ProtNLM"/>
    </source>
</evidence>
<dbReference type="EMBL" id="JAGHKP010000003">
    <property type="protein sequence ID" value="MBO9154069.1"/>
    <property type="molecule type" value="Genomic_DNA"/>
</dbReference>
<reference evidence="4" key="1">
    <citation type="submission" date="2021-03" db="EMBL/GenBank/DDBJ databases">
        <title>Assistant Professor.</title>
        <authorList>
            <person name="Huq M.A."/>
        </authorList>
    </citation>
    <scope>NUCLEOTIDE SEQUENCE [LARGE SCALE GENOMIC DNA]</scope>
    <source>
        <strain evidence="4">MAH-28</strain>
    </source>
</reference>
<comment type="caution">
    <text evidence="3">The sequence shown here is derived from an EMBL/GenBank/DDBJ whole genome shotgun (WGS) entry which is preliminary data.</text>
</comment>
<protein>
    <recommendedName>
        <fullName evidence="5">PA14 domain-containing protein</fullName>
    </recommendedName>
</protein>
<name>A0ABS3YHF0_9BACT</name>
<evidence type="ECO:0000313" key="3">
    <source>
        <dbReference type="EMBL" id="MBO9154069.1"/>
    </source>
</evidence>
<feature type="chain" id="PRO_5045050525" description="PA14 domain-containing protein" evidence="2">
    <location>
        <begin position="32"/>
        <end position="2501"/>
    </location>
</feature>